<dbReference type="GO" id="GO:0005634">
    <property type="term" value="C:nucleus"/>
    <property type="evidence" value="ECO:0007669"/>
    <property type="project" value="TreeGrafter"/>
</dbReference>
<dbReference type="InterPro" id="IPR044925">
    <property type="entry name" value="His-Me_finger_sf"/>
</dbReference>
<comment type="subcellular location">
    <subcellularLocation>
        <location evidence="2">Mitochondrion</location>
    </subcellularLocation>
</comment>
<dbReference type="Pfam" id="PF01223">
    <property type="entry name" value="Endonuclease_NS"/>
    <property type="match status" value="1"/>
</dbReference>
<evidence type="ECO:0000256" key="7">
    <source>
        <dbReference type="ARBA" id="ARBA00022801"/>
    </source>
</evidence>
<dbReference type="GO" id="GO:0003676">
    <property type="term" value="F:nucleic acid binding"/>
    <property type="evidence" value="ECO:0007669"/>
    <property type="project" value="InterPro"/>
</dbReference>
<feature type="domain" description="ENPP1-3/EXOG-like endonuclease/phosphodiesterase" evidence="15">
    <location>
        <begin position="72"/>
        <end position="284"/>
    </location>
</feature>
<name>C1BPD7_CALRO</name>
<keyword evidence="10" id="KW-0496">Mitochondrion</keyword>
<keyword evidence="9" id="KW-0809">Transit peptide</keyword>
<feature type="binding site" evidence="13">
    <location>
        <position position="169"/>
    </location>
    <ligand>
        <name>Mg(2+)</name>
        <dbReference type="ChEBI" id="CHEBI:18420"/>
        <note>catalytic</note>
    </ligand>
</feature>
<evidence type="ECO:0000256" key="14">
    <source>
        <dbReference type="RuleBase" id="RU366055"/>
    </source>
</evidence>
<reference evidence="17" key="1">
    <citation type="submission" date="2009-03" db="EMBL/GenBank/DDBJ databases">
        <title>Caligus rogercresseyi ESTs and full-length cDNAs.</title>
        <authorList>
            <person name="Yasuike M."/>
            <person name="von Schalburg K."/>
            <person name="Cooper G."/>
            <person name="Leong J."/>
            <person name="Jones S.R.M."/>
            <person name="Koop B.F."/>
        </authorList>
    </citation>
    <scope>NUCLEOTIDE SEQUENCE</scope>
    <source>
        <tissue evidence="17">Whole tissue</tissue>
    </source>
</reference>
<comment type="cofactor">
    <cofactor evidence="1 14">
        <name>Mg(2+)</name>
        <dbReference type="ChEBI" id="CHEBI:18420"/>
    </cofactor>
</comment>
<feature type="domain" description="DNA/RNA non-specific endonuclease/pyrophosphatase/phosphodiesterase" evidence="16">
    <location>
        <begin position="71"/>
        <end position="284"/>
    </location>
</feature>
<evidence type="ECO:0000256" key="10">
    <source>
        <dbReference type="ARBA" id="ARBA00023128"/>
    </source>
</evidence>
<dbReference type="GO" id="GO:0046872">
    <property type="term" value="F:metal ion binding"/>
    <property type="evidence" value="ECO:0007669"/>
    <property type="project" value="UniProtKB-KW"/>
</dbReference>
<evidence type="ECO:0000256" key="13">
    <source>
        <dbReference type="PIRSR" id="PIRSR640255-2"/>
    </source>
</evidence>
<dbReference type="GO" id="GO:0005743">
    <property type="term" value="C:mitochondrial inner membrane"/>
    <property type="evidence" value="ECO:0007669"/>
    <property type="project" value="TreeGrafter"/>
</dbReference>
<proteinExistence type="evidence at transcript level"/>
<dbReference type="PROSITE" id="PS01070">
    <property type="entry name" value="NUCLEASE_NON_SPEC"/>
    <property type="match status" value="1"/>
</dbReference>
<dbReference type="CDD" id="cd00091">
    <property type="entry name" value="NUC"/>
    <property type="match status" value="1"/>
</dbReference>
<evidence type="ECO:0000256" key="5">
    <source>
        <dbReference type="ARBA" id="ARBA00022723"/>
    </source>
</evidence>
<evidence type="ECO:0000259" key="16">
    <source>
        <dbReference type="SMART" id="SM00892"/>
    </source>
</evidence>
<comment type="similarity">
    <text evidence="3 14">Belongs to the DNA/RNA non-specific endonuclease family.</text>
</comment>
<protein>
    <recommendedName>
        <fullName evidence="14">Endonuclease</fullName>
        <ecNumber evidence="14">3.1.30.-</ecNumber>
    </recommendedName>
</protein>
<dbReference type="AlphaFoldDB" id="C1BPD7"/>
<dbReference type="SMART" id="SM00477">
    <property type="entry name" value="NUC"/>
    <property type="match status" value="1"/>
</dbReference>
<keyword evidence="11" id="KW-1015">Disulfide bond</keyword>
<dbReference type="GO" id="GO:0000014">
    <property type="term" value="F:single-stranded DNA endodeoxyribonuclease activity"/>
    <property type="evidence" value="ECO:0007669"/>
    <property type="project" value="TreeGrafter"/>
</dbReference>
<evidence type="ECO:0000256" key="3">
    <source>
        <dbReference type="ARBA" id="ARBA00010052"/>
    </source>
</evidence>
<evidence type="ECO:0000313" key="17">
    <source>
        <dbReference type="EMBL" id="ACO10890.1"/>
    </source>
</evidence>
<evidence type="ECO:0000256" key="2">
    <source>
        <dbReference type="ARBA" id="ARBA00004173"/>
    </source>
</evidence>
<dbReference type="PANTHER" id="PTHR13966">
    <property type="entry name" value="ENDONUCLEASE RELATED"/>
    <property type="match status" value="1"/>
</dbReference>
<dbReference type="Gene3D" id="3.40.570.10">
    <property type="entry name" value="Extracellular Endonuclease, subunit A"/>
    <property type="match status" value="1"/>
</dbReference>
<dbReference type="EC" id="3.1.30.-" evidence="14"/>
<sequence>MTAKTFLVGTAGLLAGVGLERLGFRPWSHPDSVSAASPMNNNALEPYLSPSAARVGEIMKFGFPSMDTIRSGRDCIISYDRRNRTPNWVFEHLTPQSVKKNDAVDRNLCDFKEDKSIHPYFRSQNSDYKYSGFDRGHLAAAGNHRQSQEHVDETFYLSNMSPQVGVGFNRDKWEHLERYVRKLAKKCPNVYICTGPLYLPHLESDGKTYVKYQVLGRSNVAVPTHFFKIVVSESPERNQTYDLESFVLPNQRIDDAVPLSSFYVPPDSVERAFGLLFFDRLPREQLRSVNGQAFKG</sequence>
<organism evidence="17">
    <name type="scientific">Caligus rogercresseyi</name>
    <name type="common">Sea louse</name>
    <dbReference type="NCBI Taxonomy" id="217165"/>
    <lineage>
        <taxon>Eukaryota</taxon>
        <taxon>Metazoa</taxon>
        <taxon>Ecdysozoa</taxon>
        <taxon>Arthropoda</taxon>
        <taxon>Crustacea</taxon>
        <taxon>Multicrustacea</taxon>
        <taxon>Hexanauplia</taxon>
        <taxon>Copepoda</taxon>
        <taxon>Siphonostomatoida</taxon>
        <taxon>Caligidae</taxon>
        <taxon>Caligus</taxon>
    </lineage>
</organism>
<keyword evidence="8" id="KW-0460">Magnesium</keyword>
<dbReference type="GO" id="GO:0006309">
    <property type="term" value="P:apoptotic DNA fragmentation"/>
    <property type="evidence" value="ECO:0007669"/>
    <property type="project" value="TreeGrafter"/>
</dbReference>
<evidence type="ECO:0000259" key="15">
    <source>
        <dbReference type="SMART" id="SM00477"/>
    </source>
</evidence>
<dbReference type="FunFam" id="3.40.570.10:FF:000002">
    <property type="entry name" value="Endonuclease G, mitochondrial"/>
    <property type="match status" value="1"/>
</dbReference>
<gene>
    <name evidence="17" type="primary">NUCG</name>
</gene>
<keyword evidence="6 14" id="KW-0255">Endonuclease</keyword>
<evidence type="ECO:0000256" key="1">
    <source>
        <dbReference type="ARBA" id="ARBA00001946"/>
    </source>
</evidence>
<keyword evidence="4 14" id="KW-0540">Nuclease</keyword>
<dbReference type="PANTHER" id="PTHR13966:SF5">
    <property type="entry name" value="ENDONUCLEASE G, MITOCHONDRIAL"/>
    <property type="match status" value="1"/>
</dbReference>
<dbReference type="InterPro" id="IPR020821">
    <property type="entry name" value="ENPP1-3/EXOG-like_nuc-like"/>
</dbReference>
<dbReference type="InterPro" id="IPR040255">
    <property type="entry name" value="Non-specific_endonuclease"/>
</dbReference>
<evidence type="ECO:0000256" key="4">
    <source>
        <dbReference type="ARBA" id="ARBA00022722"/>
    </source>
</evidence>
<evidence type="ECO:0000256" key="12">
    <source>
        <dbReference type="PIRSR" id="PIRSR640255-1"/>
    </source>
</evidence>
<feature type="active site" description="Proton acceptor" evidence="12">
    <location>
        <position position="137"/>
    </location>
</feature>
<evidence type="ECO:0000256" key="6">
    <source>
        <dbReference type="ARBA" id="ARBA00022759"/>
    </source>
</evidence>
<keyword evidence="5 13" id="KW-0479">Metal-binding</keyword>
<dbReference type="SUPFAM" id="SSF54060">
    <property type="entry name" value="His-Me finger endonucleases"/>
    <property type="match status" value="1"/>
</dbReference>
<keyword evidence="7 14" id="KW-0378">Hydrolase</keyword>
<dbReference type="InterPro" id="IPR018524">
    <property type="entry name" value="DNA/RNA_endonuclease_AS"/>
</dbReference>
<dbReference type="EMBL" id="BT076466">
    <property type="protein sequence ID" value="ACO10890.1"/>
    <property type="molecule type" value="mRNA"/>
</dbReference>
<evidence type="ECO:0000256" key="8">
    <source>
        <dbReference type="ARBA" id="ARBA00022842"/>
    </source>
</evidence>
<dbReference type="InterPro" id="IPR001604">
    <property type="entry name" value="Endo_G_ENPP1-like_dom"/>
</dbReference>
<dbReference type="InterPro" id="IPR044929">
    <property type="entry name" value="DNA/RNA_non-sp_Endonuclease_sf"/>
</dbReference>
<dbReference type="SMART" id="SM00892">
    <property type="entry name" value="Endonuclease_NS"/>
    <property type="match status" value="1"/>
</dbReference>
<dbReference type="GO" id="GO:0004521">
    <property type="term" value="F:RNA endonuclease activity"/>
    <property type="evidence" value="ECO:0007669"/>
    <property type="project" value="TreeGrafter"/>
</dbReference>
<evidence type="ECO:0000256" key="9">
    <source>
        <dbReference type="ARBA" id="ARBA00022946"/>
    </source>
</evidence>
<accession>C1BPD7</accession>
<evidence type="ECO:0000256" key="11">
    <source>
        <dbReference type="ARBA" id="ARBA00023157"/>
    </source>
</evidence>